<dbReference type="AlphaFoldDB" id="A0A418Q6C1"/>
<reference evidence="2 3" key="1">
    <citation type="submission" date="2018-09" db="EMBL/GenBank/DDBJ databases">
        <title>Optimization and identification of Corynebacterium falsenii FN1-14 from fish paste.</title>
        <authorList>
            <person name="Daroonpunt R."/>
            <person name="Tanasupawat S."/>
        </authorList>
    </citation>
    <scope>NUCLEOTIDE SEQUENCE [LARGE SCALE GENOMIC DNA]</scope>
    <source>
        <strain evidence="2 3">FN1-14</strain>
    </source>
</reference>
<dbReference type="PROSITE" id="PS51257">
    <property type="entry name" value="PROKAR_LIPOPROTEIN"/>
    <property type="match status" value="1"/>
</dbReference>
<comment type="caution">
    <text evidence="2">The sequence shown here is derived from an EMBL/GenBank/DDBJ whole genome shotgun (WGS) entry which is preliminary data.</text>
</comment>
<feature type="signal peptide" evidence="1">
    <location>
        <begin position="1"/>
        <end position="21"/>
    </location>
</feature>
<evidence type="ECO:0000313" key="2">
    <source>
        <dbReference type="EMBL" id="RIX34412.1"/>
    </source>
</evidence>
<dbReference type="RefSeq" id="WP_025403085.1">
    <property type="nucleotide sequence ID" value="NZ_CBCRUA010000009.1"/>
</dbReference>
<dbReference type="Proteomes" id="UP000285278">
    <property type="component" value="Unassembled WGS sequence"/>
</dbReference>
<dbReference type="EMBL" id="QXJK01000007">
    <property type="protein sequence ID" value="RIX34412.1"/>
    <property type="molecule type" value="Genomic_DNA"/>
</dbReference>
<feature type="chain" id="PRO_5038841796" description="Secreted protein" evidence="1">
    <location>
        <begin position="22"/>
        <end position="197"/>
    </location>
</feature>
<proteinExistence type="predicted"/>
<organism evidence="2 3">
    <name type="scientific">Corynebacterium falsenii</name>
    <dbReference type="NCBI Taxonomy" id="108486"/>
    <lineage>
        <taxon>Bacteria</taxon>
        <taxon>Bacillati</taxon>
        <taxon>Actinomycetota</taxon>
        <taxon>Actinomycetes</taxon>
        <taxon>Mycobacteriales</taxon>
        <taxon>Corynebacteriaceae</taxon>
        <taxon>Corynebacterium</taxon>
    </lineage>
</organism>
<keyword evidence="3" id="KW-1185">Reference proteome</keyword>
<sequence>MNLKRTLTASVLALGAVAVSAGVGACASAPEQELVLGVPEISAGGVPMPESVEAKLEKRYHDALESPDVAVATETIAPSERVDDIRGGAVDVTFGCVGELLEQLDATKADQLKQLYAQKKNPDPAKWRDIVHSSMLGSLPADVGASDPGISQPCPSDGLPQNLVALYNKEAIDRWDRTDLNNIAGGVTDKMIGVKKD</sequence>
<keyword evidence="1" id="KW-0732">Signal</keyword>
<protein>
    <recommendedName>
        <fullName evidence="4">Secreted protein</fullName>
    </recommendedName>
</protein>
<evidence type="ECO:0000313" key="3">
    <source>
        <dbReference type="Proteomes" id="UP000285278"/>
    </source>
</evidence>
<evidence type="ECO:0008006" key="4">
    <source>
        <dbReference type="Google" id="ProtNLM"/>
    </source>
</evidence>
<evidence type="ECO:0000256" key="1">
    <source>
        <dbReference type="SAM" id="SignalP"/>
    </source>
</evidence>
<gene>
    <name evidence="2" type="ORF">D3M95_07580</name>
</gene>
<name>A0A418Q6C1_9CORY</name>
<dbReference type="STRING" id="1451189.CFAL_07550"/>
<dbReference type="OrthoDB" id="4423830at2"/>
<accession>A0A418Q6C1</accession>